<feature type="transmembrane region" description="Helical" evidence="1">
    <location>
        <begin position="12"/>
        <end position="31"/>
    </location>
</feature>
<sequence length="177" mass="19795">MVVEESDRYLEAERLGALLVAALVAAAVAVATRHVTIWSYIPLVLVAYFPMLVLFRRFPRLKLCFVGPARQALAVHERALASFFRKGLYRTRHETGILIFISLLERKVWILGDRGINAKIPEASWRELADELAAGLREGRAADALCHAVDACGDLLARHFPRGEDDRNELSDEVLTS</sequence>
<dbReference type="PANTHER" id="PTHR30373:SF8">
    <property type="entry name" value="BLL7265 PROTEIN"/>
    <property type="match status" value="1"/>
</dbReference>
<keyword evidence="1" id="KW-0812">Transmembrane</keyword>
<dbReference type="EMBL" id="JAEMHM010000002">
    <property type="protein sequence ID" value="MBJ6723577.1"/>
    <property type="molecule type" value="Genomic_DNA"/>
</dbReference>
<keyword evidence="1" id="KW-0472">Membrane</keyword>
<evidence type="ECO:0000313" key="4">
    <source>
        <dbReference type="Proteomes" id="UP000636888"/>
    </source>
</evidence>
<protein>
    <submittedName>
        <fullName evidence="3">TPM domain-containing protein</fullName>
    </submittedName>
</protein>
<dbReference type="Gene3D" id="3.10.310.50">
    <property type="match status" value="1"/>
</dbReference>
<feature type="domain" description="TPM" evidence="2">
    <location>
        <begin position="77"/>
        <end position="154"/>
    </location>
</feature>
<dbReference type="InterPro" id="IPR007621">
    <property type="entry name" value="TPM_dom"/>
</dbReference>
<evidence type="ECO:0000256" key="1">
    <source>
        <dbReference type="SAM" id="Phobius"/>
    </source>
</evidence>
<keyword evidence="4" id="KW-1185">Reference proteome</keyword>
<dbReference type="Proteomes" id="UP000636888">
    <property type="component" value="Unassembled WGS sequence"/>
</dbReference>
<organism evidence="3 4">
    <name type="scientific">Geomesophilobacter sediminis</name>
    <dbReference type="NCBI Taxonomy" id="2798584"/>
    <lineage>
        <taxon>Bacteria</taxon>
        <taxon>Pseudomonadati</taxon>
        <taxon>Thermodesulfobacteriota</taxon>
        <taxon>Desulfuromonadia</taxon>
        <taxon>Geobacterales</taxon>
        <taxon>Geobacteraceae</taxon>
        <taxon>Geomesophilobacter</taxon>
    </lineage>
</organism>
<gene>
    <name evidence="3" type="ORF">JFN93_02540</name>
</gene>
<feature type="transmembrane region" description="Helical" evidence="1">
    <location>
        <begin position="37"/>
        <end position="55"/>
    </location>
</feature>
<keyword evidence="1" id="KW-1133">Transmembrane helix</keyword>
<evidence type="ECO:0000259" key="2">
    <source>
        <dbReference type="Pfam" id="PF04536"/>
    </source>
</evidence>
<dbReference type="AlphaFoldDB" id="A0A8J7LXQ8"/>
<accession>A0A8J7LXQ8</accession>
<evidence type="ECO:0000313" key="3">
    <source>
        <dbReference type="EMBL" id="MBJ6723577.1"/>
    </source>
</evidence>
<dbReference type="Pfam" id="PF04536">
    <property type="entry name" value="TPM_phosphatase"/>
    <property type="match status" value="1"/>
</dbReference>
<comment type="caution">
    <text evidence="3">The sequence shown here is derived from an EMBL/GenBank/DDBJ whole genome shotgun (WGS) entry which is preliminary data.</text>
</comment>
<proteinExistence type="predicted"/>
<dbReference type="PANTHER" id="PTHR30373">
    <property type="entry name" value="UPF0603 PROTEIN YGCG"/>
    <property type="match status" value="1"/>
</dbReference>
<reference evidence="3" key="1">
    <citation type="submission" date="2020-12" db="EMBL/GenBank/DDBJ databases">
        <title>Geomonas sp. Red875, isolated from river sediment.</title>
        <authorList>
            <person name="Xu Z."/>
            <person name="Zhang Z."/>
            <person name="Masuda Y."/>
            <person name="Itoh H."/>
            <person name="Senoo K."/>
        </authorList>
    </citation>
    <scope>NUCLEOTIDE SEQUENCE</scope>
    <source>
        <strain evidence="3">Red875</strain>
    </source>
</reference>
<name>A0A8J7LXQ8_9BACT</name>